<evidence type="ECO:0000259" key="1">
    <source>
        <dbReference type="SMART" id="SM00953"/>
    </source>
</evidence>
<reference evidence="2 3" key="1">
    <citation type="submission" date="2018-03" db="EMBL/GenBank/DDBJ databases">
        <title>Marinobacter brunus sp. nov., a marine bacterium of Gamma-proteobacteria isolated from the surface seawater of the South China Sea.</title>
        <authorList>
            <person name="Cheng H."/>
            <person name="Wu Y.-H."/>
            <person name="Xamxidin M."/>
            <person name="Xu X.-W."/>
        </authorList>
    </citation>
    <scope>NUCLEOTIDE SEQUENCE [LARGE SCALE GENOMIC DNA]</scope>
    <source>
        <strain evidence="2 3">NH169-3</strain>
    </source>
</reference>
<dbReference type="AlphaFoldDB" id="A0A2T1KQ11"/>
<evidence type="ECO:0000313" key="3">
    <source>
        <dbReference type="Proteomes" id="UP000239866"/>
    </source>
</evidence>
<organism evidence="2 3">
    <name type="scientific">Marinobacter fuscus</name>
    <dbReference type="NCBI Taxonomy" id="2109942"/>
    <lineage>
        <taxon>Bacteria</taxon>
        <taxon>Pseudomonadati</taxon>
        <taxon>Pseudomonadota</taxon>
        <taxon>Gammaproteobacteria</taxon>
        <taxon>Pseudomonadales</taxon>
        <taxon>Marinobacteraceae</taxon>
        <taxon>Marinobacter</taxon>
    </lineage>
</organism>
<keyword evidence="3" id="KW-1185">Reference proteome</keyword>
<dbReference type="InterPro" id="IPR014914">
    <property type="entry name" value="RES_dom"/>
</dbReference>
<dbReference type="Proteomes" id="UP000239866">
    <property type="component" value="Unassembled WGS sequence"/>
</dbReference>
<feature type="domain" description="RES" evidence="1">
    <location>
        <begin position="68"/>
        <end position="218"/>
    </location>
</feature>
<dbReference type="Pfam" id="PF08808">
    <property type="entry name" value="RES"/>
    <property type="match status" value="1"/>
</dbReference>
<dbReference type="RefSeq" id="WP_106761463.1">
    <property type="nucleotide sequence ID" value="NZ_PXNP01000016.1"/>
</dbReference>
<dbReference type="SMART" id="SM00953">
    <property type="entry name" value="RES"/>
    <property type="match status" value="1"/>
</dbReference>
<dbReference type="EMBL" id="PXNP01000016">
    <property type="protein sequence ID" value="PSF12185.1"/>
    <property type="molecule type" value="Genomic_DNA"/>
</dbReference>
<name>A0A2T1KQ11_9GAMM</name>
<gene>
    <name evidence="2" type="ORF">C7H09_04715</name>
</gene>
<proteinExistence type="predicted"/>
<evidence type="ECO:0000313" key="2">
    <source>
        <dbReference type="EMBL" id="PSF12185.1"/>
    </source>
</evidence>
<sequence length="264" mass="29644">MNYQQRLADAIAPLQGSLFRVVESQEDIATARIVDNMQEQNRLEELLESSKPKIPQGAPTRHYLLTTPFRYPPLKYGSRYGRSFEPSLFYGAMAIPTALAETAFYRFVFLSHVAEPFARPLTTLHTVFSARFRSERGIRLQADNWQDLHAELTSPINYRESQALGMDMRALNVGAFQFLSARALQAGLYALPYQPDKGMEGVNVALFRPASFRDQAPRSYQKLIAVASASEVSMSLSEPDGSKRVFEFSREAFLVDGVLPQPAP</sequence>
<accession>A0A2T1KQ11</accession>
<dbReference type="OrthoDB" id="9799238at2"/>
<comment type="caution">
    <text evidence="2">The sequence shown here is derived from an EMBL/GenBank/DDBJ whole genome shotgun (WGS) entry which is preliminary data.</text>
</comment>
<protein>
    <submittedName>
        <fullName evidence="2">RES domain-containing protein</fullName>
    </submittedName>
</protein>